<dbReference type="InterPro" id="IPR004147">
    <property type="entry name" value="ABC1_dom"/>
</dbReference>
<evidence type="ECO:0000313" key="7">
    <source>
        <dbReference type="Proteomes" id="UP000245533"/>
    </source>
</evidence>
<keyword evidence="4" id="KW-0067">ATP-binding</keyword>
<evidence type="ECO:0000259" key="5">
    <source>
        <dbReference type="PROSITE" id="PS50011"/>
    </source>
</evidence>
<keyword evidence="2" id="KW-0808">Transferase</keyword>
<keyword evidence="7" id="KW-1185">Reference proteome</keyword>
<comment type="caution">
    <text evidence="6">The sequence shown here is derived from an EMBL/GenBank/DDBJ whole genome shotgun (WGS) entry which is preliminary data.</text>
</comment>
<gene>
    <name evidence="6" type="ORF">DDZ15_14240</name>
</gene>
<dbReference type="PANTHER" id="PTHR43851">
    <property type="match status" value="1"/>
</dbReference>
<evidence type="ECO:0000256" key="1">
    <source>
        <dbReference type="ARBA" id="ARBA00009670"/>
    </source>
</evidence>
<dbReference type="InterPro" id="IPR034646">
    <property type="entry name" value="ADCK3_dom"/>
</dbReference>
<dbReference type="PROSITE" id="PS50011">
    <property type="entry name" value="PROTEIN_KINASE_DOM"/>
    <property type="match status" value="1"/>
</dbReference>
<feature type="domain" description="Protein kinase" evidence="5">
    <location>
        <begin position="120"/>
        <end position="437"/>
    </location>
</feature>
<dbReference type="GO" id="GO:0005524">
    <property type="term" value="F:ATP binding"/>
    <property type="evidence" value="ECO:0007669"/>
    <property type="project" value="UniProtKB-KW"/>
</dbReference>
<dbReference type="InterPro" id="IPR051409">
    <property type="entry name" value="Atypical_kinase_ADCK"/>
</dbReference>
<evidence type="ECO:0000256" key="2">
    <source>
        <dbReference type="ARBA" id="ARBA00022679"/>
    </source>
</evidence>
<keyword evidence="3" id="KW-0547">Nucleotide-binding</keyword>
<evidence type="ECO:0000256" key="3">
    <source>
        <dbReference type="ARBA" id="ARBA00022741"/>
    </source>
</evidence>
<dbReference type="Proteomes" id="UP000245533">
    <property type="component" value="Unassembled WGS sequence"/>
</dbReference>
<dbReference type="OrthoDB" id="9795390at2"/>
<dbReference type="Gene3D" id="1.10.510.10">
    <property type="entry name" value="Transferase(Phosphotransferase) domain 1"/>
    <property type="match status" value="1"/>
</dbReference>
<dbReference type="SUPFAM" id="SSF56112">
    <property type="entry name" value="Protein kinase-like (PK-like)"/>
    <property type="match status" value="1"/>
</dbReference>
<dbReference type="InterPro" id="IPR011009">
    <property type="entry name" value="Kinase-like_dom_sf"/>
</dbReference>
<dbReference type="AlphaFoldDB" id="A0A316TN85"/>
<sequence>MSDFPSSKFQRGRIFAKTGIKVGSNYASHYLKNLTGNGKQNDRTELHRKTAREVFGEFTKLRGTALKIAQSFSVDQGFLPEEFSDVMTQAQYKVPPINRSLVRSIIKRELGSYPEKLFQSFDSEAVAAASIGQVHKAILKDGTPVAVKVQYPGVRDTISSDIALAGSIFKRLVSDGAKLDEYIQEVKETLLNETDYIAEGESINRFHKRFSNGNVITPEWLPEFSSERVLTMSFIEGQHLNEFLQGNPSQEEKDHFGQLLWDFFHNQIRDLDEIHADTHPGNFLFTPDGKLGVIDYGCVKSFPNDFLMDYLCLLPTHLAQDEEAIRELYYRLDVILDDPETNPKEKRFYDFCIHYGYAFAMPYRGDTFDFGDTEYRDLIRGYTKNAPLANEPRGNKHFIYSTRVHLGLYHFLMKLGSVVQTNTSRRIVEEVLTESYR</sequence>
<name>A0A316TN85_9BACT</name>
<comment type="similarity">
    <text evidence="1">Belongs to the protein kinase superfamily. ADCK protein kinase family.</text>
</comment>
<evidence type="ECO:0000256" key="4">
    <source>
        <dbReference type="ARBA" id="ARBA00022840"/>
    </source>
</evidence>
<dbReference type="InterPro" id="IPR000719">
    <property type="entry name" value="Prot_kinase_dom"/>
</dbReference>
<dbReference type="GO" id="GO:0004672">
    <property type="term" value="F:protein kinase activity"/>
    <property type="evidence" value="ECO:0007669"/>
    <property type="project" value="InterPro"/>
</dbReference>
<dbReference type="GO" id="GO:0006744">
    <property type="term" value="P:ubiquinone biosynthetic process"/>
    <property type="evidence" value="ECO:0007669"/>
    <property type="project" value="TreeGrafter"/>
</dbReference>
<proteinExistence type="inferred from homology"/>
<organism evidence="6 7">
    <name type="scientific">Rhodohalobacter mucosus</name>
    <dbReference type="NCBI Taxonomy" id="2079485"/>
    <lineage>
        <taxon>Bacteria</taxon>
        <taxon>Pseudomonadati</taxon>
        <taxon>Balneolota</taxon>
        <taxon>Balneolia</taxon>
        <taxon>Balneolales</taxon>
        <taxon>Balneolaceae</taxon>
        <taxon>Rhodohalobacter</taxon>
    </lineage>
</organism>
<protein>
    <recommendedName>
        <fullName evidence="5">Protein kinase domain-containing protein</fullName>
    </recommendedName>
</protein>
<reference evidence="6 7" key="1">
    <citation type="submission" date="2018-05" db="EMBL/GenBank/DDBJ databases">
        <title>Rhodohalobacter halophilus gen. nov., sp. nov., a moderately halophilic member of the family Balneolaceae.</title>
        <authorList>
            <person name="Liu Z.-W."/>
        </authorList>
    </citation>
    <scope>NUCLEOTIDE SEQUENCE [LARGE SCALE GENOMIC DNA]</scope>
    <source>
        <strain evidence="6 7">8A47</strain>
    </source>
</reference>
<dbReference type="Pfam" id="PF03109">
    <property type="entry name" value="ABC1"/>
    <property type="match status" value="1"/>
</dbReference>
<accession>A0A316TN85</accession>
<dbReference type="CDD" id="cd13970">
    <property type="entry name" value="ABC1_ADCK3"/>
    <property type="match status" value="1"/>
</dbReference>
<evidence type="ECO:0000313" key="6">
    <source>
        <dbReference type="EMBL" id="PWN05238.1"/>
    </source>
</evidence>
<dbReference type="PANTHER" id="PTHR43851:SF3">
    <property type="entry name" value="COENZYME Q8"/>
    <property type="match status" value="1"/>
</dbReference>
<dbReference type="RefSeq" id="WP_109647796.1">
    <property type="nucleotide sequence ID" value="NZ_QGGB01000010.1"/>
</dbReference>
<dbReference type="EMBL" id="QGGB01000010">
    <property type="protein sequence ID" value="PWN05238.1"/>
    <property type="molecule type" value="Genomic_DNA"/>
</dbReference>